<keyword evidence="3" id="KW-1185">Reference proteome</keyword>
<feature type="compositionally biased region" description="Polar residues" evidence="1">
    <location>
        <begin position="20"/>
        <end position="35"/>
    </location>
</feature>
<gene>
    <name evidence="2" type="ORF">AGERDE_LOCUS6701</name>
</gene>
<evidence type="ECO:0000313" key="3">
    <source>
        <dbReference type="Proteomes" id="UP000789831"/>
    </source>
</evidence>
<accession>A0A9N9B5R7</accession>
<dbReference type="EMBL" id="CAJVPL010001085">
    <property type="protein sequence ID" value="CAG8551730.1"/>
    <property type="molecule type" value="Genomic_DNA"/>
</dbReference>
<name>A0A9N9B5R7_9GLOM</name>
<evidence type="ECO:0000256" key="1">
    <source>
        <dbReference type="SAM" id="MobiDB-lite"/>
    </source>
</evidence>
<dbReference type="AlphaFoldDB" id="A0A9N9B5R7"/>
<protein>
    <submittedName>
        <fullName evidence="2">5705_t:CDS:1</fullName>
    </submittedName>
</protein>
<sequence length="116" mass="13176">MDKNRNDFSPGARRALGKSTLGTQMSSDSGNPETVASEILNSSANSRLVIFYLIIWYRRYRSAFVNFLQTFFQRYLSNRPPVLFADSDVPGVLPAMTLSEKSEIRKIIIGRNKVLR</sequence>
<comment type="caution">
    <text evidence="2">The sequence shown here is derived from an EMBL/GenBank/DDBJ whole genome shotgun (WGS) entry which is preliminary data.</text>
</comment>
<dbReference type="Proteomes" id="UP000789831">
    <property type="component" value="Unassembled WGS sequence"/>
</dbReference>
<evidence type="ECO:0000313" key="2">
    <source>
        <dbReference type="EMBL" id="CAG8551730.1"/>
    </source>
</evidence>
<feature type="region of interest" description="Disordered" evidence="1">
    <location>
        <begin position="1"/>
        <end position="35"/>
    </location>
</feature>
<proteinExistence type="predicted"/>
<organism evidence="2 3">
    <name type="scientific">Ambispora gerdemannii</name>
    <dbReference type="NCBI Taxonomy" id="144530"/>
    <lineage>
        <taxon>Eukaryota</taxon>
        <taxon>Fungi</taxon>
        <taxon>Fungi incertae sedis</taxon>
        <taxon>Mucoromycota</taxon>
        <taxon>Glomeromycotina</taxon>
        <taxon>Glomeromycetes</taxon>
        <taxon>Archaeosporales</taxon>
        <taxon>Ambisporaceae</taxon>
        <taxon>Ambispora</taxon>
    </lineage>
</organism>
<reference evidence="2" key="1">
    <citation type="submission" date="2021-06" db="EMBL/GenBank/DDBJ databases">
        <authorList>
            <person name="Kallberg Y."/>
            <person name="Tangrot J."/>
            <person name="Rosling A."/>
        </authorList>
    </citation>
    <scope>NUCLEOTIDE SEQUENCE</scope>
    <source>
        <strain evidence="2">MT106</strain>
    </source>
</reference>